<dbReference type="Proteomes" id="UP000225108">
    <property type="component" value="Unassembled WGS sequence"/>
</dbReference>
<organism evidence="2 3">
    <name type="scientific">Williamsia marianensis</name>
    <dbReference type="NCBI Taxonomy" id="85044"/>
    <lineage>
        <taxon>Bacteria</taxon>
        <taxon>Bacillati</taxon>
        <taxon>Actinomycetota</taxon>
        <taxon>Actinomycetes</taxon>
        <taxon>Mycobacteriales</taxon>
        <taxon>Nocardiaceae</taxon>
        <taxon>Williamsia</taxon>
    </lineage>
</organism>
<dbReference type="InterPro" id="IPR041497">
    <property type="entry name" value="Thump-like"/>
</dbReference>
<sequence>MGYDFSTDDVAFLRSKTGREALRLADSLALEPNSLMTDIGRLTAAYPGRQAALVETVSCRRRAVGKLRDPHRWLLTSDALQQATAYPVADHRAAELAGRYPGATVHDVTCSVGADLASLTHADGLGGVIGSDIDQIRLAMAAHNVPQAALARADALTPTSAADVYVADPARRSGGRRSFRIEDTAPPLLELLTVYAGRSLVVKCAPGLDYRLLRDRYGFAGEVQIISLNGAVREACLWNDPRPGVKRRATVIRTDGSGFEITDAADDDAGVDDAGEWILDPDGAVVRAGLVRHFAKAHRLWQLDPQIAYLSGDHLPTGERGWRVMEQFNFSEKHLKRRLGELGCGTLEILVRGVDIDPDRLRKRLKLKGSAAHAVVITRIGRRGVMFICEEGVRQR</sequence>
<evidence type="ECO:0000313" key="2">
    <source>
        <dbReference type="EMBL" id="PHV66368.1"/>
    </source>
</evidence>
<dbReference type="Pfam" id="PF18096">
    <property type="entry name" value="Thump_like"/>
    <property type="match status" value="1"/>
</dbReference>
<dbReference type="SUPFAM" id="SSF53335">
    <property type="entry name" value="S-adenosyl-L-methionine-dependent methyltransferases"/>
    <property type="match status" value="1"/>
</dbReference>
<evidence type="ECO:0000259" key="1">
    <source>
        <dbReference type="Pfam" id="PF18096"/>
    </source>
</evidence>
<keyword evidence="2" id="KW-0489">Methyltransferase</keyword>
<name>A0A2G3PKL9_WILMA</name>
<feature type="domain" description="THUMP-like" evidence="1">
    <location>
        <begin position="320"/>
        <end position="390"/>
    </location>
</feature>
<dbReference type="AlphaFoldDB" id="A0A2G3PKL9"/>
<comment type="caution">
    <text evidence="2">The sequence shown here is derived from an EMBL/GenBank/DDBJ whole genome shotgun (WGS) entry which is preliminary data.</text>
</comment>
<dbReference type="EMBL" id="PEBD01000010">
    <property type="protein sequence ID" value="PHV66368.1"/>
    <property type="molecule type" value="Genomic_DNA"/>
</dbReference>
<dbReference type="GO" id="GO:0032259">
    <property type="term" value="P:methylation"/>
    <property type="evidence" value="ECO:0007669"/>
    <property type="project" value="UniProtKB-KW"/>
</dbReference>
<dbReference type="GO" id="GO:0008168">
    <property type="term" value="F:methyltransferase activity"/>
    <property type="evidence" value="ECO:0007669"/>
    <property type="project" value="UniProtKB-KW"/>
</dbReference>
<accession>A0A2G3PKL9</accession>
<dbReference type="RefSeq" id="WP_099384624.1">
    <property type="nucleotide sequence ID" value="NZ_PEBD01000010.1"/>
</dbReference>
<dbReference type="Gene3D" id="3.40.50.150">
    <property type="entry name" value="Vaccinia Virus protein VP39"/>
    <property type="match status" value="1"/>
</dbReference>
<protein>
    <submittedName>
        <fullName evidence="2">SAM-dependent methyltransferase</fullName>
    </submittedName>
</protein>
<evidence type="ECO:0000313" key="3">
    <source>
        <dbReference type="Proteomes" id="UP000225108"/>
    </source>
</evidence>
<gene>
    <name evidence="2" type="ORF">CSW57_19335</name>
</gene>
<dbReference type="InterPro" id="IPR029063">
    <property type="entry name" value="SAM-dependent_MTases_sf"/>
</dbReference>
<proteinExistence type="predicted"/>
<reference evidence="2 3" key="1">
    <citation type="submission" date="2017-10" db="EMBL/GenBank/DDBJ databases">
        <title>The draft genome sequence of Williamsia sp. BULT 1.1 isolated from the semi-arid grassland soils from South Africa.</title>
        <authorList>
            <person name="Kabwe M.H."/>
            <person name="Govender N."/>
            <person name="Mutseka Lunga P."/>
            <person name="Vikram S."/>
            <person name="Makhalanyane T.P."/>
        </authorList>
    </citation>
    <scope>NUCLEOTIDE SEQUENCE [LARGE SCALE GENOMIC DNA]</scope>
    <source>
        <strain evidence="2 3">BULT 1.1</strain>
    </source>
</reference>
<keyword evidence="2" id="KW-0808">Transferase</keyword>